<dbReference type="InterPro" id="IPR007111">
    <property type="entry name" value="NACHT_NTPase"/>
</dbReference>
<reference evidence="3" key="1">
    <citation type="journal article" date="2014" name="Int. J. Syst. Evol. Microbiol.">
        <title>Complete genome sequence of Corynebacterium casei LMG S-19264T (=DSM 44701T), isolated from a smear-ripened cheese.</title>
        <authorList>
            <consortium name="US DOE Joint Genome Institute (JGI-PGF)"/>
            <person name="Walter F."/>
            <person name="Albersmeier A."/>
            <person name="Kalinowski J."/>
            <person name="Ruckert C."/>
        </authorList>
    </citation>
    <scope>NUCLEOTIDE SEQUENCE</scope>
    <source>
        <strain evidence="3">JCM 13064</strain>
    </source>
</reference>
<feature type="domain" description="NACHT" evidence="2">
    <location>
        <begin position="146"/>
        <end position="274"/>
    </location>
</feature>
<reference evidence="3" key="2">
    <citation type="submission" date="2020-09" db="EMBL/GenBank/DDBJ databases">
        <authorList>
            <person name="Sun Q."/>
            <person name="Ohkuma M."/>
        </authorList>
    </citation>
    <scope>NUCLEOTIDE SEQUENCE</scope>
    <source>
        <strain evidence="3">JCM 13064</strain>
    </source>
</reference>
<gene>
    <name evidence="3" type="ORF">GCM10007964_06510</name>
</gene>
<sequence length="713" mass="77429">MPRSRRRLLVTAATCLCLLGLGTVLVMVLVRLDPGEKLHLGDAAGVLLTMIALVVPLVLWLRRAWAAAPPEDVAEAKRVLAELVHDRWAEERAIRAQGAPAIPVPWHLTRRTAMMDHTRLVTDGDIAGDAADDAWLAAMFRALRRRRLVITGGAGTGKTTLAVRLLLLLIETRTSEEPVPVPVSLADWDVDVHPRLHDWLAERLRTDYGMSRGGGKGPDGADLLVRRGHVLPVLDGLDELPEPARPRVIAALNKTLAERDQVILTSRTDEYGDAVKQAGRVLKGAAVIAPKALDLRVAVGYLTDDLPPDRTPAWDRTLRALEDGEAPALAAAARTALGLWLVRTVYIERGADPTPLATVYAQDAAALRAHLLDELVGALLDRPPARPPANDRFRPRHTWNPVKAREWLSALARLSTSRGTREVAWWRITRQAAIPPGRKGPSWPVQGWAVSWTGILYGLPAALPPLATGHAPLGLALWFAYGLGTASMASDTPAFSRPSLQDHLTRLVREQSRPFRLTMLSIPGLGLPMGVVTGAVYGFWKGVGMAVMTTAGLWLTIAGPRPAEPGEERPPRFTSALTPMAVWRANRALTGMRLLTGLLIGTTLALGAGWVLQQMGGDPGDRLRELGLGLFVGGMLATLTQRGRRAWAVTVFALPLLAATGRLPLRLMTFLDDMHKAGLLRAVGPFYQFRHAELHDHLTGPPRRRTPARPAGL</sequence>
<dbReference type="Pfam" id="PF05729">
    <property type="entry name" value="NACHT"/>
    <property type="match status" value="1"/>
</dbReference>
<comment type="caution">
    <text evidence="3">The sequence shown here is derived from an EMBL/GenBank/DDBJ whole genome shotgun (WGS) entry which is preliminary data.</text>
</comment>
<evidence type="ECO:0000313" key="4">
    <source>
        <dbReference type="Proteomes" id="UP000645217"/>
    </source>
</evidence>
<proteinExistence type="predicted"/>
<feature type="transmembrane region" description="Helical" evidence="1">
    <location>
        <begin position="646"/>
        <end position="665"/>
    </location>
</feature>
<keyword evidence="1" id="KW-0472">Membrane</keyword>
<evidence type="ECO:0000313" key="3">
    <source>
        <dbReference type="EMBL" id="GGK66160.1"/>
    </source>
</evidence>
<evidence type="ECO:0000256" key="1">
    <source>
        <dbReference type="SAM" id="Phobius"/>
    </source>
</evidence>
<feature type="transmembrane region" description="Helical" evidence="1">
    <location>
        <begin position="517"/>
        <end position="540"/>
    </location>
</feature>
<feature type="transmembrane region" description="Helical" evidence="1">
    <location>
        <begin position="623"/>
        <end position="640"/>
    </location>
</feature>
<keyword evidence="1" id="KW-0812">Transmembrane</keyword>
<keyword evidence="1" id="KW-1133">Transmembrane helix</keyword>
<organism evidence="3 4">
    <name type="scientific">Sphaerisporangium melleum</name>
    <dbReference type="NCBI Taxonomy" id="321316"/>
    <lineage>
        <taxon>Bacteria</taxon>
        <taxon>Bacillati</taxon>
        <taxon>Actinomycetota</taxon>
        <taxon>Actinomycetes</taxon>
        <taxon>Streptosporangiales</taxon>
        <taxon>Streptosporangiaceae</taxon>
        <taxon>Sphaerisporangium</taxon>
    </lineage>
</organism>
<feature type="transmembrane region" description="Helical" evidence="1">
    <location>
        <begin position="592"/>
        <end position="611"/>
    </location>
</feature>
<dbReference type="SUPFAM" id="SSF52540">
    <property type="entry name" value="P-loop containing nucleoside triphosphate hydrolases"/>
    <property type="match status" value="1"/>
</dbReference>
<evidence type="ECO:0000259" key="2">
    <source>
        <dbReference type="Pfam" id="PF05729"/>
    </source>
</evidence>
<dbReference type="EMBL" id="BMNT01000003">
    <property type="protein sequence ID" value="GGK66160.1"/>
    <property type="molecule type" value="Genomic_DNA"/>
</dbReference>
<dbReference type="Gene3D" id="3.40.50.300">
    <property type="entry name" value="P-loop containing nucleotide triphosphate hydrolases"/>
    <property type="match status" value="1"/>
</dbReference>
<name>A0A917VEE2_9ACTN</name>
<dbReference type="Proteomes" id="UP000645217">
    <property type="component" value="Unassembled WGS sequence"/>
</dbReference>
<dbReference type="AlphaFoldDB" id="A0A917VEE2"/>
<keyword evidence="4" id="KW-1185">Reference proteome</keyword>
<dbReference type="RefSeq" id="WP_189161418.1">
    <property type="nucleotide sequence ID" value="NZ_BMNT01000003.1"/>
</dbReference>
<feature type="transmembrane region" description="Helical" evidence="1">
    <location>
        <begin position="38"/>
        <end position="61"/>
    </location>
</feature>
<protein>
    <submittedName>
        <fullName evidence="3">NACHT domain-containing protein</fullName>
    </submittedName>
</protein>
<dbReference type="InterPro" id="IPR027417">
    <property type="entry name" value="P-loop_NTPase"/>
</dbReference>
<accession>A0A917VEE2</accession>